<dbReference type="InterPro" id="IPR006607">
    <property type="entry name" value="DM15"/>
</dbReference>
<dbReference type="AlphaFoldDB" id="A0A183SUF5"/>
<dbReference type="GO" id="GO:0048255">
    <property type="term" value="P:mRNA stabilization"/>
    <property type="evidence" value="ECO:0007669"/>
    <property type="project" value="InterPro"/>
</dbReference>
<dbReference type="Pfam" id="PF21071">
    <property type="entry name" value="LARP1_HEAT"/>
    <property type="match status" value="1"/>
</dbReference>
<organism evidence="3">
    <name type="scientific">Schistocephalus solidus</name>
    <name type="common">Tapeworm</name>
    <dbReference type="NCBI Taxonomy" id="70667"/>
    <lineage>
        <taxon>Eukaryota</taxon>
        <taxon>Metazoa</taxon>
        <taxon>Spiralia</taxon>
        <taxon>Lophotrochozoa</taxon>
        <taxon>Platyhelminthes</taxon>
        <taxon>Cestoda</taxon>
        <taxon>Eucestoda</taxon>
        <taxon>Diphyllobothriidea</taxon>
        <taxon>Diphyllobothriidae</taxon>
        <taxon>Schistocephalus</taxon>
    </lineage>
</organism>
<dbReference type="Proteomes" id="UP000275846">
    <property type="component" value="Unassembled WGS sequence"/>
</dbReference>
<dbReference type="OrthoDB" id="340227at2759"/>
<evidence type="ECO:0000313" key="1">
    <source>
        <dbReference type="EMBL" id="VDL94238.1"/>
    </source>
</evidence>
<gene>
    <name evidence="1" type="ORF">SSLN_LOCUS7853</name>
</gene>
<protein>
    <submittedName>
        <fullName evidence="3">La-related protein 1</fullName>
    </submittedName>
</protein>
<evidence type="ECO:0000313" key="3">
    <source>
        <dbReference type="WBParaSite" id="SSLN_0000815201-mRNA-1"/>
    </source>
</evidence>
<keyword evidence="2" id="KW-1185">Reference proteome</keyword>
<reference evidence="3" key="1">
    <citation type="submission" date="2016-06" db="UniProtKB">
        <authorList>
            <consortium name="WormBaseParasite"/>
        </authorList>
    </citation>
    <scope>IDENTIFICATION</scope>
</reference>
<dbReference type="SMART" id="SM00684">
    <property type="entry name" value="DM15"/>
    <property type="match status" value="3"/>
</dbReference>
<evidence type="ECO:0000313" key="2">
    <source>
        <dbReference type="Proteomes" id="UP000275846"/>
    </source>
</evidence>
<reference evidence="1 2" key="2">
    <citation type="submission" date="2018-11" db="EMBL/GenBank/DDBJ databases">
        <authorList>
            <consortium name="Pathogen Informatics"/>
        </authorList>
    </citation>
    <scope>NUCLEOTIDE SEQUENCE [LARGE SCALE GENOMIC DNA]</scope>
    <source>
        <strain evidence="1 2">NST_G2</strain>
    </source>
</reference>
<sequence>MQHVYDWLNFADACKIFLPNDDTAKMKSPKKQTCYDSEDRFSLTNVRFSPLFISPEMNTLYRFWSFFLRENFNRTMYKEFRRFSVEDAKFGSRYGIECLFRFYSFGLEKRFREDLFKDFEVETLNDYDAGHLYGLEKFWAFLHYSQRKVVVDPRLSEHLKKYKTLSDFRANVSLYSIRSHASTLFF</sequence>
<dbReference type="STRING" id="70667.A0A183SUF5"/>
<name>A0A183SUF5_SCHSO</name>
<dbReference type="GO" id="GO:0000339">
    <property type="term" value="F:RNA cap binding"/>
    <property type="evidence" value="ECO:0007669"/>
    <property type="project" value="InterPro"/>
</dbReference>
<dbReference type="EMBL" id="UYSU01034345">
    <property type="protein sequence ID" value="VDL94238.1"/>
    <property type="molecule type" value="Genomic_DNA"/>
</dbReference>
<accession>A0A183SUF5</accession>
<proteinExistence type="predicted"/>
<dbReference type="WBParaSite" id="SSLN_0000815201-mRNA-1">
    <property type="protein sequence ID" value="SSLN_0000815201-mRNA-1"/>
    <property type="gene ID" value="SSLN_0000815201"/>
</dbReference>